<evidence type="ECO:0000313" key="3">
    <source>
        <dbReference type="Proteomes" id="UP001375240"/>
    </source>
</evidence>
<feature type="compositionally biased region" description="Low complexity" evidence="1">
    <location>
        <begin position="336"/>
        <end position="345"/>
    </location>
</feature>
<name>A0AAV9UQ93_9PEZI</name>
<dbReference type="Proteomes" id="UP001375240">
    <property type="component" value="Unassembled WGS sequence"/>
</dbReference>
<feature type="compositionally biased region" description="Polar residues" evidence="1">
    <location>
        <begin position="418"/>
        <end position="431"/>
    </location>
</feature>
<protein>
    <submittedName>
        <fullName evidence="2">Uncharacterized protein</fullName>
    </submittedName>
</protein>
<proteinExistence type="predicted"/>
<feature type="compositionally biased region" description="Pro residues" evidence="1">
    <location>
        <begin position="346"/>
        <end position="357"/>
    </location>
</feature>
<reference evidence="2 3" key="1">
    <citation type="submission" date="2019-10" db="EMBL/GenBank/DDBJ databases">
        <authorList>
            <person name="Palmer J.M."/>
        </authorList>
    </citation>
    <scope>NUCLEOTIDE SEQUENCE [LARGE SCALE GENOMIC DNA]</scope>
    <source>
        <strain evidence="2 3">TWF696</strain>
    </source>
</reference>
<feature type="compositionally biased region" description="Polar residues" evidence="1">
    <location>
        <begin position="286"/>
        <end position="295"/>
    </location>
</feature>
<feature type="compositionally biased region" description="Low complexity" evidence="1">
    <location>
        <begin position="439"/>
        <end position="468"/>
    </location>
</feature>
<dbReference type="AlphaFoldDB" id="A0AAV9UQ93"/>
<evidence type="ECO:0000256" key="1">
    <source>
        <dbReference type="SAM" id="MobiDB-lite"/>
    </source>
</evidence>
<evidence type="ECO:0000313" key="2">
    <source>
        <dbReference type="EMBL" id="KAK6346475.1"/>
    </source>
</evidence>
<sequence>MPFDFKKYDEKCAAMSPQELQLQWEHYTRLISGAATSTAVSGVALPLTMGVSAVGVALAAPAIHNARKKREIIERHLNRHGTTHVTRKRDVITSVAISGTIGVVTMGASTIAADAVTSHAAEYGIQQVVENELAIKVGTHVAFDAAAMAGEHAHTAHKRKKEAMIAQQQGRIASDSVLMADSKQPLHQEVPPDGFYPAVPIPEGYGTVQHRDPNDPNYAYAQPVSFTGPNQTPASEYPPPPLYPGPPSNPSFVSPPPPLLSPALEKPPITSTSVTEKGPSIPAPPLSQSYPSDSKFQLIVEPNNTDATQSNLPPYAPASSGDVHAPTKTREEQANPLPISQSQQSYPPPAIQPPPIQTYPSYPGTMLERQAVSQAGHHPPSELPITQHITSAPAPAPAPAPQIANPPRQPLLGHAATMSKTILATDQNIRTGPSIYSAPSSLPPSQTSLPLPQPQQEGFPAMPSQQQPTSPPHPVRHNSYPVQSTQPAYSYQPHYPPPAPQPYIPHASTLPYQPSGHQQQNSFPPPLPPPLSSGYIATPAQTPVPSHQPYIPSAHPPPAVYPTGYPTPLPTPYHEHPSQQASNSYMPEKQSFPQYQEVPIPGPQILSQQGQYLEKQAMSQYQQPNYTPSYNMYGY</sequence>
<feature type="compositionally biased region" description="Pro residues" evidence="1">
    <location>
        <begin position="236"/>
        <end position="260"/>
    </location>
</feature>
<feature type="region of interest" description="Disordered" evidence="1">
    <location>
        <begin position="186"/>
        <end position="533"/>
    </location>
</feature>
<feature type="compositionally biased region" description="Pro residues" evidence="1">
    <location>
        <begin position="494"/>
        <end position="503"/>
    </location>
</feature>
<keyword evidence="3" id="KW-1185">Reference proteome</keyword>
<feature type="compositionally biased region" description="Polar residues" evidence="1">
    <location>
        <begin position="302"/>
        <end position="312"/>
    </location>
</feature>
<dbReference type="EMBL" id="JAVHNQ010000005">
    <property type="protein sequence ID" value="KAK6346475.1"/>
    <property type="molecule type" value="Genomic_DNA"/>
</dbReference>
<comment type="caution">
    <text evidence="2">The sequence shown here is derived from an EMBL/GenBank/DDBJ whole genome shotgun (WGS) entry which is preliminary data.</text>
</comment>
<feature type="compositionally biased region" description="Polar residues" evidence="1">
    <location>
        <begin position="510"/>
        <end position="522"/>
    </location>
</feature>
<gene>
    <name evidence="2" type="ORF">TWF696_006605</name>
</gene>
<accession>A0AAV9UQ93</accession>
<organism evidence="2 3">
    <name type="scientific">Orbilia brochopaga</name>
    <dbReference type="NCBI Taxonomy" id="3140254"/>
    <lineage>
        <taxon>Eukaryota</taxon>
        <taxon>Fungi</taxon>
        <taxon>Dikarya</taxon>
        <taxon>Ascomycota</taxon>
        <taxon>Pezizomycotina</taxon>
        <taxon>Orbiliomycetes</taxon>
        <taxon>Orbiliales</taxon>
        <taxon>Orbiliaceae</taxon>
        <taxon>Orbilia</taxon>
    </lineage>
</organism>